<feature type="compositionally biased region" description="Low complexity" evidence="1">
    <location>
        <begin position="200"/>
        <end position="215"/>
    </location>
</feature>
<feature type="region of interest" description="Disordered" evidence="1">
    <location>
        <begin position="154"/>
        <end position="182"/>
    </location>
</feature>
<name>A0A8S0ST94_OLEEU</name>
<dbReference type="Gramene" id="OE9A012136T1">
    <property type="protein sequence ID" value="OE9A012136C1"/>
    <property type="gene ID" value="OE9A012136"/>
</dbReference>
<organism evidence="2 3">
    <name type="scientific">Olea europaea subsp. europaea</name>
    <dbReference type="NCBI Taxonomy" id="158383"/>
    <lineage>
        <taxon>Eukaryota</taxon>
        <taxon>Viridiplantae</taxon>
        <taxon>Streptophyta</taxon>
        <taxon>Embryophyta</taxon>
        <taxon>Tracheophyta</taxon>
        <taxon>Spermatophyta</taxon>
        <taxon>Magnoliopsida</taxon>
        <taxon>eudicotyledons</taxon>
        <taxon>Gunneridae</taxon>
        <taxon>Pentapetalae</taxon>
        <taxon>asterids</taxon>
        <taxon>lamiids</taxon>
        <taxon>Lamiales</taxon>
        <taxon>Oleaceae</taxon>
        <taxon>Oleeae</taxon>
        <taxon>Olea</taxon>
    </lineage>
</organism>
<proteinExistence type="predicted"/>
<sequence>MSCLMTLIHSGRSGDGETFGDDDNDGQLGSDRDGDDSEDTGESSTPSATPVPSPVRVPTTHTRPVGTSASSLTKGKVEELLLDQRILFEMRLRTVKLEIEQHVKFECTRLHEFIATQVAPPLPTTAPCSTGAIVEPGPSGCSPQEGADIVPCPSAKHEPLPTPIDDQQDGAATEPSQTATVSDAEVNGCNVTDGKGVVANVPVPAPVPEAGGRAPMTRRRSARLRRATPTMRTPYMRERGKTIKK</sequence>
<gene>
    <name evidence="2" type="ORF">OLEA9_A012136</name>
</gene>
<accession>A0A8S0ST94</accession>
<feature type="region of interest" description="Disordered" evidence="1">
    <location>
        <begin position="1"/>
        <end position="71"/>
    </location>
</feature>
<keyword evidence="3" id="KW-1185">Reference proteome</keyword>
<dbReference type="Proteomes" id="UP000594638">
    <property type="component" value="Unassembled WGS sequence"/>
</dbReference>
<evidence type="ECO:0000313" key="2">
    <source>
        <dbReference type="EMBL" id="CAA2996158.1"/>
    </source>
</evidence>
<protein>
    <submittedName>
        <fullName evidence="2">Uncharacterized protein</fullName>
    </submittedName>
</protein>
<dbReference type="AlphaFoldDB" id="A0A8S0ST94"/>
<dbReference type="EMBL" id="CACTIH010005517">
    <property type="protein sequence ID" value="CAA2996158.1"/>
    <property type="molecule type" value="Genomic_DNA"/>
</dbReference>
<feature type="compositionally biased region" description="Low complexity" evidence="1">
    <location>
        <begin position="56"/>
        <end position="67"/>
    </location>
</feature>
<evidence type="ECO:0000256" key="1">
    <source>
        <dbReference type="SAM" id="MobiDB-lite"/>
    </source>
</evidence>
<feature type="region of interest" description="Disordered" evidence="1">
    <location>
        <begin position="200"/>
        <end position="245"/>
    </location>
</feature>
<reference evidence="2 3" key="1">
    <citation type="submission" date="2019-12" db="EMBL/GenBank/DDBJ databases">
        <authorList>
            <person name="Alioto T."/>
            <person name="Alioto T."/>
            <person name="Gomez Garrido J."/>
        </authorList>
    </citation>
    <scope>NUCLEOTIDE SEQUENCE [LARGE SCALE GENOMIC DNA]</scope>
</reference>
<comment type="caution">
    <text evidence="2">The sequence shown here is derived from an EMBL/GenBank/DDBJ whole genome shotgun (WGS) entry which is preliminary data.</text>
</comment>
<feature type="compositionally biased region" description="Basic and acidic residues" evidence="1">
    <location>
        <begin position="235"/>
        <end position="245"/>
    </location>
</feature>
<feature type="compositionally biased region" description="Basic residues" evidence="1">
    <location>
        <begin position="216"/>
        <end position="226"/>
    </location>
</feature>
<evidence type="ECO:0000313" key="3">
    <source>
        <dbReference type="Proteomes" id="UP000594638"/>
    </source>
</evidence>